<dbReference type="Gene3D" id="3.30.70.270">
    <property type="match status" value="1"/>
</dbReference>
<dbReference type="AlphaFoldDB" id="A0AAW2VY25"/>
<reference evidence="1" key="2">
    <citation type="journal article" date="2024" name="Plant">
        <title>Genomic evolution and insights into agronomic trait innovations of Sesamum species.</title>
        <authorList>
            <person name="Miao H."/>
            <person name="Wang L."/>
            <person name="Qu L."/>
            <person name="Liu H."/>
            <person name="Sun Y."/>
            <person name="Le M."/>
            <person name="Wang Q."/>
            <person name="Wei S."/>
            <person name="Zheng Y."/>
            <person name="Lin W."/>
            <person name="Duan Y."/>
            <person name="Cao H."/>
            <person name="Xiong S."/>
            <person name="Wang X."/>
            <person name="Wei L."/>
            <person name="Li C."/>
            <person name="Ma Q."/>
            <person name="Ju M."/>
            <person name="Zhao R."/>
            <person name="Li G."/>
            <person name="Mu C."/>
            <person name="Tian Q."/>
            <person name="Mei H."/>
            <person name="Zhang T."/>
            <person name="Gao T."/>
            <person name="Zhang H."/>
        </authorList>
    </citation>
    <scope>NUCLEOTIDE SEQUENCE</scope>
    <source>
        <strain evidence="1">KEN1</strain>
    </source>
</reference>
<gene>
    <name evidence="1" type="ORF">Slati_2781500</name>
</gene>
<proteinExistence type="predicted"/>
<evidence type="ECO:0008006" key="2">
    <source>
        <dbReference type="Google" id="ProtNLM"/>
    </source>
</evidence>
<comment type="caution">
    <text evidence="1">The sequence shown here is derived from an EMBL/GenBank/DDBJ whole genome shotgun (WGS) entry which is preliminary data.</text>
</comment>
<sequence>MNPENIPAKGVIHMVAGGPTDGDSGGAKRAHAQATSTIIEIDYTVPARVPVIHFGPTDAQGVHLPHNDALVISTTVANYTIQCIFVDLRNFADILFLQSIPTDGGLNPSITVHSLNLDPTFFPVKQKKRHFGPKKDKVIQEESSWSATWKCTSMTFNILRKYRMKLNPTKCACEVQSGRFLGYIVTEKGIEVNLDKIRAIQERKPPTNLYEVQKLAGSPFSRS</sequence>
<reference evidence="1" key="1">
    <citation type="submission" date="2020-06" db="EMBL/GenBank/DDBJ databases">
        <authorList>
            <person name="Li T."/>
            <person name="Hu X."/>
            <person name="Zhang T."/>
            <person name="Song X."/>
            <person name="Zhang H."/>
            <person name="Dai N."/>
            <person name="Sheng W."/>
            <person name="Hou X."/>
            <person name="Wei L."/>
        </authorList>
    </citation>
    <scope>NUCLEOTIDE SEQUENCE</scope>
    <source>
        <strain evidence="1">KEN1</strain>
        <tissue evidence="1">Leaf</tissue>
    </source>
</reference>
<dbReference type="InterPro" id="IPR043502">
    <property type="entry name" value="DNA/RNA_pol_sf"/>
</dbReference>
<organism evidence="1">
    <name type="scientific">Sesamum latifolium</name>
    <dbReference type="NCBI Taxonomy" id="2727402"/>
    <lineage>
        <taxon>Eukaryota</taxon>
        <taxon>Viridiplantae</taxon>
        <taxon>Streptophyta</taxon>
        <taxon>Embryophyta</taxon>
        <taxon>Tracheophyta</taxon>
        <taxon>Spermatophyta</taxon>
        <taxon>Magnoliopsida</taxon>
        <taxon>eudicotyledons</taxon>
        <taxon>Gunneridae</taxon>
        <taxon>Pentapetalae</taxon>
        <taxon>asterids</taxon>
        <taxon>lamiids</taxon>
        <taxon>Lamiales</taxon>
        <taxon>Pedaliaceae</taxon>
        <taxon>Sesamum</taxon>
    </lineage>
</organism>
<dbReference type="SUPFAM" id="SSF56672">
    <property type="entry name" value="DNA/RNA polymerases"/>
    <property type="match status" value="1"/>
</dbReference>
<dbReference type="EMBL" id="JACGWN010000009">
    <property type="protein sequence ID" value="KAL0434472.1"/>
    <property type="molecule type" value="Genomic_DNA"/>
</dbReference>
<evidence type="ECO:0000313" key="1">
    <source>
        <dbReference type="EMBL" id="KAL0434472.1"/>
    </source>
</evidence>
<accession>A0AAW2VY25</accession>
<protein>
    <recommendedName>
        <fullName evidence="2">Reverse transcriptase</fullName>
    </recommendedName>
</protein>
<name>A0AAW2VY25_9LAMI</name>
<dbReference type="InterPro" id="IPR043128">
    <property type="entry name" value="Rev_trsase/Diguanyl_cyclase"/>
</dbReference>